<feature type="region of interest" description="Disordered" evidence="6">
    <location>
        <begin position="162"/>
        <end position="218"/>
    </location>
</feature>
<feature type="domain" description="GCM" evidence="7">
    <location>
        <begin position="22"/>
        <end position="178"/>
    </location>
</feature>
<accession>A0A7I8VAV2</accession>
<dbReference type="InterPro" id="IPR036115">
    <property type="entry name" value="GCM_dom_sf"/>
</dbReference>
<dbReference type="AlphaFoldDB" id="A0A7I8VAV2"/>
<dbReference type="PROSITE" id="PS50807">
    <property type="entry name" value="GCM"/>
    <property type="match status" value="1"/>
</dbReference>
<dbReference type="PANTHER" id="PTHR12414:SF8">
    <property type="entry name" value="TRANSCRIPTION FACTOR GLIAL CELLS MISSING-RELATED"/>
    <property type="match status" value="1"/>
</dbReference>
<dbReference type="GO" id="GO:0000978">
    <property type="term" value="F:RNA polymerase II cis-regulatory region sequence-specific DNA binding"/>
    <property type="evidence" value="ECO:0007669"/>
    <property type="project" value="TreeGrafter"/>
</dbReference>
<organism evidence="8 9">
    <name type="scientific">Dimorphilus gyrociliatus</name>
    <dbReference type="NCBI Taxonomy" id="2664684"/>
    <lineage>
        <taxon>Eukaryota</taxon>
        <taxon>Metazoa</taxon>
        <taxon>Spiralia</taxon>
        <taxon>Lophotrochozoa</taxon>
        <taxon>Annelida</taxon>
        <taxon>Polychaeta</taxon>
        <taxon>Polychaeta incertae sedis</taxon>
        <taxon>Dinophilidae</taxon>
        <taxon>Dimorphilus</taxon>
    </lineage>
</organism>
<comment type="caution">
    <text evidence="8">The sequence shown here is derived from an EMBL/GenBank/DDBJ whole genome shotgun (WGS) entry which is preliminary data.</text>
</comment>
<keyword evidence="2" id="KW-0805">Transcription regulation</keyword>
<dbReference type="Proteomes" id="UP000549394">
    <property type="component" value="Unassembled WGS sequence"/>
</dbReference>
<evidence type="ECO:0000256" key="6">
    <source>
        <dbReference type="SAM" id="MobiDB-lite"/>
    </source>
</evidence>
<dbReference type="GO" id="GO:0042063">
    <property type="term" value="P:gliogenesis"/>
    <property type="evidence" value="ECO:0007669"/>
    <property type="project" value="TreeGrafter"/>
</dbReference>
<dbReference type="InterPro" id="IPR043021">
    <property type="entry name" value="GCM_small"/>
</dbReference>
<sequence length="427" mass="48075">MTLSDELHEPRTSPFAPSHGRHQWDVNDNTLPPVSDFDQFEEWPNGHSRYVYPADMEDARRHSSGWAMRNTNNHNVNILKKSCLGVLVCSQRCVLENQTKVHMRPAICDKARKKQINKACPNQRCNGRLELMACRGHCGYPVTHFWRQSNGAIFFQAKGIHDHPQPEAKSSAEARRHNSSCVTKENRQPNLGYRRFASPKKRPASAVTTTSSPPGFNQFKIPRIEMSSTTAPSPCPFPAFETAAHHNSTPRLFYETHYTPAAEFESSNHNYPTLRQYQNPPSDFDFLPQEQYCPPTFAPPPPPHHTHAHPSAPVPQVSECLYTPASTISTADSCTFNDPSEFLQFSSKKTDDLPSFGPAFMQEAAKNSSYAELQPVQGSRTASFFPEQNTVSTGYDFFPTYSSLRYASTGEVTEYNPFLPSFGYTTQ</sequence>
<keyword evidence="5" id="KW-0539">Nucleus</keyword>
<dbReference type="PANTHER" id="PTHR12414">
    <property type="entry name" value="GLIAL CELLS MISSING RELATED/GLIDE"/>
    <property type="match status" value="1"/>
</dbReference>
<feature type="compositionally biased region" description="Polar residues" evidence="6">
    <location>
        <begin position="206"/>
        <end position="215"/>
    </location>
</feature>
<gene>
    <name evidence="8" type="ORF">DGYR_LOCUS2057</name>
</gene>
<evidence type="ECO:0000259" key="7">
    <source>
        <dbReference type="PROSITE" id="PS50807"/>
    </source>
</evidence>
<dbReference type="SUPFAM" id="SSF90073">
    <property type="entry name" value="GCM domain"/>
    <property type="match status" value="1"/>
</dbReference>
<keyword evidence="3" id="KW-0238">DNA-binding</keyword>
<evidence type="ECO:0000313" key="8">
    <source>
        <dbReference type="EMBL" id="CAD5113006.1"/>
    </source>
</evidence>
<dbReference type="OrthoDB" id="6241117at2759"/>
<protein>
    <submittedName>
        <fullName evidence="8">DgyrCDS2208</fullName>
    </submittedName>
</protein>
<keyword evidence="9" id="KW-1185">Reference proteome</keyword>
<reference evidence="8 9" key="1">
    <citation type="submission" date="2020-08" db="EMBL/GenBank/DDBJ databases">
        <authorList>
            <person name="Hejnol A."/>
        </authorList>
    </citation>
    <scope>NUCLEOTIDE SEQUENCE [LARGE SCALE GENOMIC DNA]</scope>
</reference>
<dbReference type="Gene3D" id="3.30.70.3530">
    <property type="entry name" value="GCM motif"/>
    <property type="match status" value="1"/>
</dbReference>
<dbReference type="EMBL" id="CAJFCJ010000003">
    <property type="protein sequence ID" value="CAD5113006.1"/>
    <property type="molecule type" value="Genomic_DNA"/>
</dbReference>
<name>A0A7I8VAV2_9ANNE</name>
<evidence type="ECO:0000313" key="9">
    <source>
        <dbReference type="Proteomes" id="UP000549394"/>
    </source>
</evidence>
<dbReference type="Gene3D" id="2.20.25.670">
    <property type="entry name" value="GCM domain, large subdomain"/>
    <property type="match status" value="1"/>
</dbReference>
<evidence type="ECO:0000256" key="3">
    <source>
        <dbReference type="ARBA" id="ARBA00023125"/>
    </source>
</evidence>
<feature type="region of interest" description="Disordered" evidence="6">
    <location>
        <begin position="1"/>
        <end position="24"/>
    </location>
</feature>
<dbReference type="Pfam" id="PF03615">
    <property type="entry name" value="GCM"/>
    <property type="match status" value="1"/>
</dbReference>
<feature type="compositionally biased region" description="Basic and acidic residues" evidence="6">
    <location>
        <begin position="162"/>
        <end position="176"/>
    </location>
</feature>
<evidence type="ECO:0000256" key="2">
    <source>
        <dbReference type="ARBA" id="ARBA00023015"/>
    </source>
</evidence>
<dbReference type="InterPro" id="IPR043020">
    <property type="entry name" value="GCM_large"/>
</dbReference>
<evidence type="ECO:0000256" key="1">
    <source>
        <dbReference type="ARBA" id="ARBA00022473"/>
    </source>
</evidence>
<dbReference type="GO" id="GO:0001228">
    <property type="term" value="F:DNA-binding transcription activator activity, RNA polymerase II-specific"/>
    <property type="evidence" value="ECO:0007669"/>
    <property type="project" value="InterPro"/>
</dbReference>
<keyword evidence="1" id="KW-0217">Developmental protein</keyword>
<dbReference type="InterPro" id="IPR039791">
    <property type="entry name" value="GCM"/>
</dbReference>
<evidence type="ECO:0000256" key="4">
    <source>
        <dbReference type="ARBA" id="ARBA00023163"/>
    </source>
</evidence>
<evidence type="ECO:0000256" key="5">
    <source>
        <dbReference type="ARBA" id="ARBA00023242"/>
    </source>
</evidence>
<proteinExistence type="predicted"/>
<dbReference type="GO" id="GO:0005634">
    <property type="term" value="C:nucleus"/>
    <property type="evidence" value="ECO:0007669"/>
    <property type="project" value="TreeGrafter"/>
</dbReference>
<feature type="compositionally biased region" description="Basic and acidic residues" evidence="6">
    <location>
        <begin position="1"/>
        <end position="11"/>
    </location>
</feature>
<keyword evidence="4" id="KW-0804">Transcription</keyword>
<dbReference type="InterPro" id="IPR003902">
    <property type="entry name" value="Tscrpt_reg_GCM"/>
</dbReference>